<feature type="domain" description="Large ribosomal subunit protein bL9 C-terminal" evidence="8">
    <location>
        <begin position="77"/>
        <end position="147"/>
    </location>
</feature>
<dbReference type="InterPro" id="IPR020069">
    <property type="entry name" value="Ribosomal_bL9_C"/>
</dbReference>
<dbReference type="Gene3D" id="3.40.5.10">
    <property type="entry name" value="Ribosomal protein L9, N-terminal domain"/>
    <property type="match status" value="1"/>
</dbReference>
<evidence type="ECO:0000256" key="1">
    <source>
        <dbReference type="ARBA" id="ARBA00010605"/>
    </source>
</evidence>
<evidence type="ECO:0000256" key="3">
    <source>
        <dbReference type="ARBA" id="ARBA00022884"/>
    </source>
</evidence>
<dbReference type="InterPro" id="IPR020594">
    <property type="entry name" value="Ribosomal_bL9_bac/chp"/>
</dbReference>
<keyword evidence="2" id="KW-0699">rRNA-binding</keyword>
<evidence type="ECO:0000256" key="6">
    <source>
        <dbReference type="ARBA" id="ARBA00035427"/>
    </source>
</evidence>
<dbReference type="SUPFAM" id="SSF55658">
    <property type="entry name" value="L9 N-domain-like"/>
    <property type="match status" value="1"/>
</dbReference>
<dbReference type="AlphaFoldDB" id="A0A1Z1MI09"/>
<dbReference type="InterPro" id="IPR000244">
    <property type="entry name" value="Ribosomal_bL9"/>
</dbReference>
<proteinExistence type="inferred from homology"/>
<sequence>MKKKINVIVLKSKLNSITKGSIINVSRGYALNYLIPNKLAEVATQGKIKQIEMFQTIKDKREKTKNINESLCEANLKKINRICVYKKKGEKNLIFGSVTEKDIRSWIDKYSNLDTKKIQIKVSETKLIGQGNVEITITSKRHIIIQLYLVPINI</sequence>
<dbReference type="GeneID" id="33358686"/>
<evidence type="ECO:0000256" key="2">
    <source>
        <dbReference type="ARBA" id="ARBA00022730"/>
    </source>
</evidence>
<dbReference type="InterPro" id="IPR009027">
    <property type="entry name" value="Ribosomal_bL9/RNase_H1_N"/>
</dbReference>
<dbReference type="InterPro" id="IPR036935">
    <property type="entry name" value="Ribosomal_bL9_N_sf"/>
</dbReference>
<dbReference type="GO" id="GO:0003735">
    <property type="term" value="F:structural constituent of ribosome"/>
    <property type="evidence" value="ECO:0007669"/>
    <property type="project" value="InterPro"/>
</dbReference>
<evidence type="ECO:0000256" key="4">
    <source>
        <dbReference type="ARBA" id="ARBA00022980"/>
    </source>
</evidence>
<dbReference type="GO" id="GO:1990904">
    <property type="term" value="C:ribonucleoprotein complex"/>
    <property type="evidence" value="ECO:0007669"/>
    <property type="project" value="UniProtKB-KW"/>
</dbReference>
<dbReference type="GO" id="GO:0006412">
    <property type="term" value="P:translation"/>
    <property type="evidence" value="ECO:0007669"/>
    <property type="project" value="InterPro"/>
</dbReference>
<dbReference type="GO" id="GO:0005840">
    <property type="term" value="C:ribosome"/>
    <property type="evidence" value="ECO:0007669"/>
    <property type="project" value="UniProtKB-KW"/>
</dbReference>
<dbReference type="InterPro" id="IPR020070">
    <property type="entry name" value="Ribosomal_bL9_N"/>
</dbReference>
<keyword evidence="9" id="KW-0150">Chloroplast</keyword>
<comment type="similarity">
    <text evidence="1">Belongs to the bacterial ribosomal protein bL9 family.</text>
</comment>
<evidence type="ECO:0000256" key="5">
    <source>
        <dbReference type="ARBA" id="ARBA00023274"/>
    </source>
</evidence>
<keyword evidence="3" id="KW-0694">RNA-binding</keyword>
<dbReference type="RefSeq" id="YP_009396487.1">
    <property type="nucleotide sequence ID" value="NC_035282.1"/>
</dbReference>
<dbReference type="SUPFAM" id="SSF55653">
    <property type="entry name" value="Ribosomal protein L9 C-domain"/>
    <property type="match status" value="1"/>
</dbReference>
<geneLocation type="chloroplast" evidence="9"/>
<keyword evidence="4 9" id="KW-0689">Ribosomal protein</keyword>
<dbReference type="GO" id="GO:0019843">
    <property type="term" value="F:rRNA binding"/>
    <property type="evidence" value="ECO:0007669"/>
    <property type="project" value="UniProtKB-KW"/>
</dbReference>
<accession>A0A1Z1MI09</accession>
<feature type="domain" description="Ribosomal protein L9" evidence="7">
    <location>
        <begin position="17"/>
        <end position="51"/>
    </location>
</feature>
<name>A0A1Z1MI09_9FLOR</name>
<keyword evidence="9" id="KW-0934">Plastid</keyword>
<dbReference type="Pfam" id="PF01281">
    <property type="entry name" value="Ribosomal_L9_N"/>
    <property type="match status" value="1"/>
</dbReference>
<protein>
    <recommendedName>
        <fullName evidence="6">50S ribosomal protein L9, chloroplastic</fullName>
    </recommendedName>
</protein>
<dbReference type="Gene3D" id="3.10.430.100">
    <property type="entry name" value="Ribosomal protein L9, C-terminal domain"/>
    <property type="match status" value="1"/>
</dbReference>
<dbReference type="EMBL" id="MF101438">
    <property type="protein sequence ID" value="ARW65673.1"/>
    <property type="molecule type" value="Genomic_DNA"/>
</dbReference>
<dbReference type="InterPro" id="IPR036791">
    <property type="entry name" value="Ribosomal_bL9_C_sf"/>
</dbReference>
<organism evidence="9">
    <name type="scientific">Polysiphonia scopulorum</name>
    <dbReference type="NCBI Taxonomy" id="257860"/>
    <lineage>
        <taxon>Eukaryota</taxon>
        <taxon>Rhodophyta</taxon>
        <taxon>Florideophyceae</taxon>
        <taxon>Rhodymeniophycidae</taxon>
        <taxon>Ceramiales</taxon>
        <taxon>Rhodomelaceae</taxon>
        <taxon>Polysiphonioideae</taxon>
        <taxon>Polysiphonia</taxon>
    </lineage>
</organism>
<gene>
    <name evidence="9" type="primary">rpl9</name>
</gene>
<dbReference type="Pfam" id="PF03948">
    <property type="entry name" value="Ribosomal_L9_C"/>
    <property type="match status" value="1"/>
</dbReference>
<evidence type="ECO:0000259" key="7">
    <source>
        <dbReference type="Pfam" id="PF01281"/>
    </source>
</evidence>
<evidence type="ECO:0000259" key="8">
    <source>
        <dbReference type="Pfam" id="PF03948"/>
    </source>
</evidence>
<reference evidence="9" key="1">
    <citation type="journal article" date="2017" name="J. Phycol.">
        <title>Analysis of chloroplast genomes and a supermatrix inform reclassification of the Rhodomelaceae (Rhodophyta).</title>
        <authorList>
            <person name="Diaz-Tapia P."/>
            <person name="Maggs C.A."/>
            <person name="West J.A."/>
            <person name="Verbruggen H."/>
        </authorList>
    </citation>
    <scope>NUCLEOTIDE SEQUENCE</scope>
    <source>
        <strain evidence="9">PD899</strain>
    </source>
</reference>
<dbReference type="NCBIfam" id="TIGR00158">
    <property type="entry name" value="L9"/>
    <property type="match status" value="1"/>
</dbReference>
<keyword evidence="5" id="KW-0687">Ribonucleoprotein</keyword>
<dbReference type="PANTHER" id="PTHR21368">
    <property type="entry name" value="50S RIBOSOMAL PROTEIN L9"/>
    <property type="match status" value="1"/>
</dbReference>
<evidence type="ECO:0000313" key="9">
    <source>
        <dbReference type="EMBL" id="ARW65673.1"/>
    </source>
</evidence>